<comment type="caution">
    <text evidence="4">The sequence shown here is derived from an EMBL/GenBank/DDBJ whole genome shotgun (WGS) entry which is preliminary data.</text>
</comment>
<dbReference type="PRINTS" id="PR00411">
    <property type="entry name" value="PNDRDTASEI"/>
</dbReference>
<dbReference type="InterPro" id="IPR036188">
    <property type="entry name" value="FAD/NAD-bd_sf"/>
</dbReference>
<dbReference type="RefSeq" id="WP_371439394.1">
    <property type="nucleotide sequence ID" value="NZ_JBHSRS010000084.1"/>
</dbReference>
<dbReference type="Gene3D" id="3.50.50.60">
    <property type="entry name" value="FAD/NAD(P)-binding domain"/>
    <property type="match status" value="2"/>
</dbReference>
<keyword evidence="2" id="KW-0274">FAD</keyword>
<dbReference type="Proteomes" id="UP001596270">
    <property type="component" value="Unassembled WGS sequence"/>
</dbReference>
<dbReference type="InterPro" id="IPR051209">
    <property type="entry name" value="FAD-bind_Monooxygenase_sf"/>
</dbReference>
<proteinExistence type="predicted"/>
<evidence type="ECO:0000313" key="5">
    <source>
        <dbReference type="Proteomes" id="UP001596270"/>
    </source>
</evidence>
<evidence type="ECO:0000256" key="2">
    <source>
        <dbReference type="ARBA" id="ARBA00022827"/>
    </source>
</evidence>
<dbReference type="Pfam" id="PF00743">
    <property type="entry name" value="FMO-like"/>
    <property type="match status" value="1"/>
</dbReference>
<dbReference type="InterPro" id="IPR020946">
    <property type="entry name" value="Flavin_mOase-like"/>
</dbReference>
<dbReference type="GO" id="GO:0004497">
    <property type="term" value="F:monooxygenase activity"/>
    <property type="evidence" value="ECO:0007669"/>
    <property type="project" value="UniProtKB-KW"/>
</dbReference>
<dbReference type="EMBL" id="JBHSRS010000084">
    <property type="protein sequence ID" value="MFC6284937.1"/>
    <property type="molecule type" value="Genomic_DNA"/>
</dbReference>
<evidence type="ECO:0000256" key="3">
    <source>
        <dbReference type="ARBA" id="ARBA00023002"/>
    </source>
</evidence>
<accession>A0ABW1U5H4</accession>
<dbReference type="EC" id="1.14.13.-" evidence="4"/>
<dbReference type="PANTHER" id="PTHR42877">
    <property type="entry name" value="L-ORNITHINE N(5)-MONOOXYGENASE-RELATED"/>
    <property type="match status" value="1"/>
</dbReference>
<name>A0ABW1U5H4_9BURK</name>
<dbReference type="PANTHER" id="PTHR42877:SF4">
    <property type="entry name" value="FAD_NAD(P)-BINDING DOMAIN-CONTAINING PROTEIN-RELATED"/>
    <property type="match status" value="1"/>
</dbReference>
<keyword evidence="5" id="KW-1185">Reference proteome</keyword>
<keyword evidence="1" id="KW-0285">Flavoprotein</keyword>
<reference evidence="5" key="1">
    <citation type="journal article" date="2019" name="Int. J. Syst. Evol. Microbiol.">
        <title>The Global Catalogue of Microorganisms (GCM) 10K type strain sequencing project: providing services to taxonomists for standard genome sequencing and annotation.</title>
        <authorList>
            <consortium name="The Broad Institute Genomics Platform"/>
            <consortium name="The Broad Institute Genome Sequencing Center for Infectious Disease"/>
            <person name="Wu L."/>
            <person name="Ma J."/>
        </authorList>
    </citation>
    <scope>NUCLEOTIDE SEQUENCE [LARGE SCALE GENOMIC DNA]</scope>
    <source>
        <strain evidence="5">CCUG 39402</strain>
    </source>
</reference>
<organism evidence="4 5">
    <name type="scientific">Polaromonas aquatica</name>
    <dbReference type="NCBI Taxonomy" id="332657"/>
    <lineage>
        <taxon>Bacteria</taxon>
        <taxon>Pseudomonadati</taxon>
        <taxon>Pseudomonadota</taxon>
        <taxon>Betaproteobacteria</taxon>
        <taxon>Burkholderiales</taxon>
        <taxon>Comamonadaceae</taxon>
        <taxon>Polaromonas</taxon>
    </lineage>
</organism>
<keyword evidence="4" id="KW-0503">Monooxygenase</keyword>
<sequence>MNNTLEQAKSAVADLDQLDKALAAAEIVPLLMSLVQLGGTTRYLAEAAPFIKGGWNFQTALPQDLQANIRKELRETLIAVAEGSLMPTPPNEEKLTEMMNTSVGVVVPQEYHALFQEETLLDGKNHKETPWRKPVPKEVVAQHQVLIIGAGFSGIGMAIRLAEAGIPYTIVEKNLDVGGTWHENNYPGVAVDTPNHFYSYSFAPNPDWTRYFAKGSEIQNYILECVKRYGIREKVSFGEEVVSALYDEGNAVWNVTTKNRSGETRALTVNSIVSAVGALNRPATPKIPGLEAFDGPVVHTARWKADLELKGKRVAMIGTGASGMQLGPSIAPDVDKLTIFQRSGHWVIHHPLYFTEVDQNIRWAMRHVPYYMNWLRFQLFWAAADGFHPTLKVDPNWPTPKLSLNAENHKMREDLIKYATAKVGHRPDLLAKVIPDYPPFGKRMLRDANWFDTLLRPNVELVTDKIDHIEPHAVVTANGDRHEVDVLLMATGFEASKMLAPMHIVGRDGIVLREIWGDEDPRAHLGITVPGFPNFFLIYGPNTNLAHGGSAIFHSECQVRYISQALREVIERGAASIEVREEPFEEYNARVDEAHRGMVWNHGGVSNWYKNKKGRVVMNSPWRLIDYRNMTAEIDTSDFVFEDKPA</sequence>
<evidence type="ECO:0000256" key="1">
    <source>
        <dbReference type="ARBA" id="ARBA00022630"/>
    </source>
</evidence>
<dbReference type="SUPFAM" id="SSF51905">
    <property type="entry name" value="FAD/NAD(P)-binding domain"/>
    <property type="match status" value="2"/>
</dbReference>
<evidence type="ECO:0000313" key="4">
    <source>
        <dbReference type="EMBL" id="MFC6284937.1"/>
    </source>
</evidence>
<gene>
    <name evidence="4" type="ORF">ACFQND_27235</name>
</gene>
<keyword evidence="3 4" id="KW-0560">Oxidoreductase</keyword>
<dbReference type="PRINTS" id="PR00368">
    <property type="entry name" value="FADPNR"/>
</dbReference>
<protein>
    <submittedName>
        <fullName evidence="4">Flavin-containing monooxygenase</fullName>
        <ecNumber evidence="4">1.14.13.-</ecNumber>
    </submittedName>
</protein>